<dbReference type="SUPFAM" id="SSF56784">
    <property type="entry name" value="HAD-like"/>
    <property type="match status" value="1"/>
</dbReference>
<reference evidence="3 4" key="1">
    <citation type="submission" date="2020-11" db="EMBL/GenBank/DDBJ databases">
        <title>Arthrobacter antarcticus sp. nov., isolated from Antarctic Soil.</title>
        <authorList>
            <person name="Li J."/>
        </authorList>
    </citation>
    <scope>NUCLEOTIDE SEQUENCE [LARGE SCALE GENOMIC DNA]</scope>
    <source>
        <strain evidence="3 4">Z1-20</strain>
    </source>
</reference>
<dbReference type="InterPro" id="IPR023214">
    <property type="entry name" value="HAD_sf"/>
</dbReference>
<dbReference type="Gene3D" id="1.10.150.240">
    <property type="entry name" value="Putative phosphatase, domain 2"/>
    <property type="match status" value="1"/>
</dbReference>
<dbReference type="EMBL" id="JADNYM010000010">
    <property type="protein sequence ID" value="MBG0739534.1"/>
    <property type="molecule type" value="Genomic_DNA"/>
</dbReference>
<keyword evidence="4" id="KW-1185">Reference proteome</keyword>
<organism evidence="3 4">
    <name type="scientific">Arthrobacter terrae</name>
    <dbReference type="NCBI Taxonomy" id="2935737"/>
    <lineage>
        <taxon>Bacteria</taxon>
        <taxon>Bacillati</taxon>
        <taxon>Actinomycetota</taxon>
        <taxon>Actinomycetes</taxon>
        <taxon>Micrococcales</taxon>
        <taxon>Micrococcaceae</taxon>
        <taxon>Arthrobacter</taxon>
    </lineage>
</organism>
<dbReference type="Gene3D" id="3.40.50.1000">
    <property type="entry name" value="HAD superfamily/HAD-like"/>
    <property type="match status" value="1"/>
</dbReference>
<gene>
    <name evidence="3" type="ORF">IV500_09070</name>
</gene>
<dbReference type="SFLD" id="SFLDS00003">
    <property type="entry name" value="Haloacid_Dehalogenase"/>
    <property type="match status" value="1"/>
</dbReference>
<comment type="similarity">
    <text evidence="1">Belongs to the HAD-like hydrolase superfamily. S-2-haloalkanoic acid dehalogenase family.</text>
</comment>
<dbReference type="RefSeq" id="WP_196396488.1">
    <property type="nucleotide sequence ID" value="NZ_JADNYM010000010.1"/>
</dbReference>
<protein>
    <submittedName>
        <fullName evidence="3">Haloacid dehalogenase type II</fullName>
    </submittedName>
</protein>
<sequence>MAYVPAVIVFDVNGTLSDIGPLGAAFTRCGMPADSAQLWFTEILRDGFALAAAGDNVAFADIASDSLQRMLNNKSATSARNNTGNTTEQAKRIMTALNDLALHPDATDGIVALGRIAELVTLSNGAASVAEALLTRGEVRDTFSLLLSVQDAPRWKPALQAYEYAVRKCGKTAQEMLLVAVHPWDIHGGHAAGMRTAWINRSGAAYPSYFAEPDIVANDLVSLAEGLCATR</sequence>
<evidence type="ECO:0000313" key="3">
    <source>
        <dbReference type="EMBL" id="MBG0739534.1"/>
    </source>
</evidence>
<keyword evidence="2" id="KW-0378">Hydrolase</keyword>
<accession>A0A931CQA0</accession>
<dbReference type="Proteomes" id="UP000655366">
    <property type="component" value="Unassembled WGS sequence"/>
</dbReference>
<evidence type="ECO:0000256" key="1">
    <source>
        <dbReference type="ARBA" id="ARBA00008106"/>
    </source>
</evidence>
<dbReference type="InterPro" id="IPR006328">
    <property type="entry name" value="2-HAD"/>
</dbReference>
<dbReference type="InterPro" id="IPR051540">
    <property type="entry name" value="S-2-haloacid_dehalogenase"/>
</dbReference>
<dbReference type="SFLD" id="SFLDG01129">
    <property type="entry name" value="C1.5:_HAD__Beta-PGM__Phosphata"/>
    <property type="match status" value="1"/>
</dbReference>
<dbReference type="Pfam" id="PF00702">
    <property type="entry name" value="Hydrolase"/>
    <property type="match status" value="1"/>
</dbReference>
<comment type="caution">
    <text evidence="3">The sequence shown here is derived from an EMBL/GenBank/DDBJ whole genome shotgun (WGS) entry which is preliminary data.</text>
</comment>
<dbReference type="PANTHER" id="PTHR43316">
    <property type="entry name" value="HYDROLASE, HALOACID DELAHOGENASE-RELATED"/>
    <property type="match status" value="1"/>
</dbReference>
<dbReference type="PRINTS" id="PR00413">
    <property type="entry name" value="HADHALOGNASE"/>
</dbReference>
<dbReference type="GO" id="GO:0019120">
    <property type="term" value="F:hydrolase activity, acting on acid halide bonds, in C-halide compounds"/>
    <property type="evidence" value="ECO:0007669"/>
    <property type="project" value="InterPro"/>
</dbReference>
<proteinExistence type="inferred from homology"/>
<evidence type="ECO:0000313" key="4">
    <source>
        <dbReference type="Proteomes" id="UP000655366"/>
    </source>
</evidence>
<evidence type="ECO:0000256" key="2">
    <source>
        <dbReference type="ARBA" id="ARBA00022801"/>
    </source>
</evidence>
<dbReference type="NCBIfam" id="TIGR01428">
    <property type="entry name" value="HAD_type_II"/>
    <property type="match status" value="1"/>
</dbReference>
<dbReference type="InterPro" id="IPR023198">
    <property type="entry name" value="PGP-like_dom2"/>
</dbReference>
<dbReference type="InterPro" id="IPR036412">
    <property type="entry name" value="HAD-like_sf"/>
</dbReference>
<dbReference type="PANTHER" id="PTHR43316:SF3">
    <property type="entry name" value="HALOACID DEHALOGENASE, TYPE II (AFU_ORTHOLOGUE AFUA_2G07750)-RELATED"/>
    <property type="match status" value="1"/>
</dbReference>
<name>A0A931CQA0_9MICC</name>
<dbReference type="AlphaFoldDB" id="A0A931CQA0"/>
<dbReference type="InterPro" id="IPR006439">
    <property type="entry name" value="HAD-SF_hydro_IA"/>
</dbReference>